<proteinExistence type="predicted"/>
<protein>
    <submittedName>
        <fullName evidence="1">Uncharacterized protein</fullName>
    </submittedName>
</protein>
<keyword evidence="2" id="KW-1185">Reference proteome</keyword>
<evidence type="ECO:0000313" key="1">
    <source>
        <dbReference type="EMBL" id="PMD15875.1"/>
    </source>
</evidence>
<reference evidence="1 2" key="1">
    <citation type="submission" date="2016-05" db="EMBL/GenBank/DDBJ databases">
        <title>A degradative enzymes factory behind the ericoid mycorrhizal symbiosis.</title>
        <authorList>
            <consortium name="DOE Joint Genome Institute"/>
            <person name="Martino E."/>
            <person name="Morin E."/>
            <person name="Grelet G."/>
            <person name="Kuo A."/>
            <person name="Kohler A."/>
            <person name="Daghino S."/>
            <person name="Barry K."/>
            <person name="Choi C."/>
            <person name="Cichocki N."/>
            <person name="Clum A."/>
            <person name="Copeland A."/>
            <person name="Hainaut M."/>
            <person name="Haridas S."/>
            <person name="Labutti K."/>
            <person name="Lindquist E."/>
            <person name="Lipzen A."/>
            <person name="Khouja H.-R."/>
            <person name="Murat C."/>
            <person name="Ohm R."/>
            <person name="Olson A."/>
            <person name="Spatafora J."/>
            <person name="Veneault-Fourrey C."/>
            <person name="Henrissat B."/>
            <person name="Grigoriev I."/>
            <person name="Martin F."/>
            <person name="Perotto S."/>
        </authorList>
    </citation>
    <scope>NUCLEOTIDE SEQUENCE [LARGE SCALE GENOMIC DNA]</scope>
    <source>
        <strain evidence="1 2">UAMH 7357</strain>
    </source>
</reference>
<dbReference type="AlphaFoldDB" id="A0A2J6PPC3"/>
<accession>A0A2J6PPC3</accession>
<dbReference type="EMBL" id="KZ613510">
    <property type="protein sequence ID" value="PMD15875.1"/>
    <property type="molecule type" value="Genomic_DNA"/>
</dbReference>
<gene>
    <name evidence="1" type="ORF">NA56DRAFT_663614</name>
</gene>
<sequence>MARPWADIYFPPLLPPSAPRVRRKAEWVHRDAWGKSGRAECEKRSLTSPWALLGAWPTDVWVSVLLQSDRRFNLGDDENGLPVNEGRNEAGVRRACSVGNGSRSKALGIPHLSKSPRLQTPQSARGAKAGCRALAEVHSRKRTRGLVGCEPLG</sequence>
<organism evidence="1 2">
    <name type="scientific">Hyaloscypha hepaticicola</name>
    <dbReference type="NCBI Taxonomy" id="2082293"/>
    <lineage>
        <taxon>Eukaryota</taxon>
        <taxon>Fungi</taxon>
        <taxon>Dikarya</taxon>
        <taxon>Ascomycota</taxon>
        <taxon>Pezizomycotina</taxon>
        <taxon>Leotiomycetes</taxon>
        <taxon>Helotiales</taxon>
        <taxon>Hyaloscyphaceae</taxon>
        <taxon>Hyaloscypha</taxon>
    </lineage>
</organism>
<evidence type="ECO:0000313" key="2">
    <source>
        <dbReference type="Proteomes" id="UP000235672"/>
    </source>
</evidence>
<name>A0A2J6PPC3_9HELO</name>
<dbReference type="Proteomes" id="UP000235672">
    <property type="component" value="Unassembled WGS sequence"/>
</dbReference>